<gene>
    <name evidence="2" type="ORF">Agabi119p4_3786</name>
</gene>
<keyword evidence="1" id="KW-0472">Membrane</keyword>
<protein>
    <submittedName>
        <fullName evidence="2">Uncharacterized protein</fullName>
    </submittedName>
</protein>
<evidence type="ECO:0000256" key="1">
    <source>
        <dbReference type="SAM" id="Phobius"/>
    </source>
</evidence>
<feature type="transmembrane region" description="Helical" evidence="1">
    <location>
        <begin position="129"/>
        <end position="147"/>
    </location>
</feature>
<feature type="transmembrane region" description="Helical" evidence="1">
    <location>
        <begin position="230"/>
        <end position="249"/>
    </location>
</feature>
<feature type="transmembrane region" description="Helical" evidence="1">
    <location>
        <begin position="34"/>
        <end position="52"/>
    </location>
</feature>
<keyword evidence="1" id="KW-0812">Transmembrane</keyword>
<keyword evidence="1" id="KW-1133">Transmembrane helix</keyword>
<evidence type="ECO:0000313" key="3">
    <source>
        <dbReference type="Proteomes" id="UP000629468"/>
    </source>
</evidence>
<proteinExistence type="predicted"/>
<accession>A0A8H7KIB0</accession>
<feature type="transmembrane region" description="Helical" evidence="1">
    <location>
        <begin position="64"/>
        <end position="87"/>
    </location>
</feature>
<dbReference type="EMBL" id="JABXXO010000005">
    <property type="protein sequence ID" value="KAF7777714.1"/>
    <property type="molecule type" value="Genomic_DNA"/>
</dbReference>
<feature type="transmembrane region" description="Helical" evidence="1">
    <location>
        <begin position="93"/>
        <end position="117"/>
    </location>
</feature>
<sequence>MLVSNESFQPLNPDVYLNHVSPAEAHAIDIRRDLSFIILGATLWDIFTYLHIDTEIARHSRLTFVTGSFIFSRLFASGHVFLVAINIEPHNWIYVLSGCLCLLSMMTSSFLFLQRILAIYHDDKRVRRCFWVLWVVTSLSDIVIPVGGHQNRIPETNQNKDSDIQTWVSTSAWCLLLFDSAVIIAMSYKVFLTQACGNFAENEIFSLYKLLTGRTLPAFSRAIFRGGVQYYTITVGVVLLAGFTLVLPVPQIYKGTVSTALAPLMASMACRVFRNTKLFYSEDFVMETL</sequence>
<feature type="transmembrane region" description="Helical" evidence="1">
    <location>
        <begin position="167"/>
        <end position="188"/>
    </location>
</feature>
<comment type="caution">
    <text evidence="2">The sequence shown here is derived from an EMBL/GenBank/DDBJ whole genome shotgun (WGS) entry which is preliminary data.</text>
</comment>
<dbReference type="Proteomes" id="UP000629468">
    <property type="component" value="Unassembled WGS sequence"/>
</dbReference>
<evidence type="ECO:0000313" key="2">
    <source>
        <dbReference type="EMBL" id="KAF7777714.1"/>
    </source>
</evidence>
<reference evidence="2 3" key="1">
    <citation type="journal article" name="Sci. Rep.">
        <title>Telomere-to-telomere assembled and centromere annotated genomes of the two main subspecies of the button mushroom Agaricus bisporus reveal especially polymorphic chromosome ends.</title>
        <authorList>
            <person name="Sonnenberg A.S.M."/>
            <person name="Sedaghat-Telgerd N."/>
            <person name="Lavrijssen B."/>
            <person name="Ohm R.A."/>
            <person name="Hendrickx P.M."/>
            <person name="Scholtmeijer K."/>
            <person name="Baars J.J.P."/>
            <person name="van Peer A."/>
        </authorList>
    </citation>
    <scope>NUCLEOTIDE SEQUENCE [LARGE SCALE GENOMIC DNA]</scope>
    <source>
        <strain evidence="2 3">H119_p4</strain>
    </source>
</reference>
<organism evidence="2 3">
    <name type="scientific">Agaricus bisporus var. burnettii</name>
    <dbReference type="NCBI Taxonomy" id="192524"/>
    <lineage>
        <taxon>Eukaryota</taxon>
        <taxon>Fungi</taxon>
        <taxon>Dikarya</taxon>
        <taxon>Basidiomycota</taxon>
        <taxon>Agaricomycotina</taxon>
        <taxon>Agaricomycetes</taxon>
        <taxon>Agaricomycetidae</taxon>
        <taxon>Agaricales</taxon>
        <taxon>Agaricineae</taxon>
        <taxon>Agaricaceae</taxon>
        <taxon>Agaricus</taxon>
    </lineage>
</organism>
<name>A0A8H7KIB0_AGABI</name>
<dbReference type="AlphaFoldDB" id="A0A8H7KIB0"/>